<evidence type="ECO:0000256" key="1">
    <source>
        <dbReference type="SAM" id="MobiDB-lite"/>
    </source>
</evidence>
<feature type="compositionally biased region" description="Acidic residues" evidence="1">
    <location>
        <begin position="769"/>
        <end position="778"/>
    </location>
</feature>
<feature type="region of interest" description="Disordered" evidence="1">
    <location>
        <begin position="390"/>
        <end position="557"/>
    </location>
</feature>
<reference evidence="2" key="1">
    <citation type="submission" date="2020-09" db="EMBL/GenBank/DDBJ databases">
        <authorList>
            <person name="Kikuchi T."/>
        </authorList>
    </citation>
    <scope>NUCLEOTIDE SEQUENCE</scope>
    <source>
        <strain evidence="2">Ka4C1</strain>
    </source>
</reference>
<protein>
    <submittedName>
        <fullName evidence="2">(pine wood nematode) hypothetical protein</fullName>
    </submittedName>
</protein>
<name>A0A7I8XDT3_BURXY</name>
<gene>
    <name evidence="2" type="ORF">BXYJ_LOCUS8137</name>
</gene>
<feature type="compositionally biased region" description="Acidic residues" evidence="1">
    <location>
        <begin position="1335"/>
        <end position="1347"/>
    </location>
</feature>
<dbReference type="EMBL" id="CAJFCV020000004">
    <property type="protein sequence ID" value="CAG9113451.1"/>
    <property type="molecule type" value="Genomic_DNA"/>
</dbReference>
<evidence type="ECO:0000313" key="3">
    <source>
        <dbReference type="Proteomes" id="UP000659654"/>
    </source>
</evidence>
<feature type="compositionally biased region" description="Acidic residues" evidence="1">
    <location>
        <begin position="525"/>
        <end position="535"/>
    </location>
</feature>
<feature type="region of interest" description="Disordered" evidence="1">
    <location>
        <begin position="1"/>
        <end position="63"/>
    </location>
</feature>
<comment type="caution">
    <text evidence="2">The sequence shown here is derived from an EMBL/GenBank/DDBJ whole genome shotgun (WGS) entry which is preliminary data.</text>
</comment>
<feature type="compositionally biased region" description="Pro residues" evidence="1">
    <location>
        <begin position="1"/>
        <end position="10"/>
    </location>
</feature>
<accession>A0A7I8XDT3</accession>
<feature type="compositionally biased region" description="Acidic residues" evidence="1">
    <location>
        <begin position="401"/>
        <end position="414"/>
    </location>
</feature>
<keyword evidence="3" id="KW-1185">Reference proteome</keyword>
<evidence type="ECO:0000313" key="2">
    <source>
        <dbReference type="EMBL" id="CAD5224625.1"/>
    </source>
</evidence>
<feature type="compositionally biased region" description="Basic and acidic residues" evidence="1">
    <location>
        <begin position="16"/>
        <end position="56"/>
    </location>
</feature>
<dbReference type="Proteomes" id="UP000659654">
    <property type="component" value="Unassembled WGS sequence"/>
</dbReference>
<feature type="compositionally biased region" description="Polar residues" evidence="1">
    <location>
        <begin position="542"/>
        <end position="557"/>
    </location>
</feature>
<sequence length="1508" mass="172611">MAEAPSPPPSSQFDEDPNKVDEEDSNKIDEDPNKLDDDPKNDSSDKAKDESSDSKNLRRRKKEHLIRRPIPAFNDAVFKFLIPYARYLGHKTIKKGAYYDQIQKELIENYPQFDGPRVRSRIQVAWNKYKSDAEKKYFDKRVLNKRDRIVLKALGYRLDYQNLRRPSEELQHLPKNPAYNNTWTAAICDIMEPFVTKMKCGKDEETDRLWGVIVEKVAVQFPELREEPKLKRRLQCLFRNFRYRALRRKQRGKVLSDHMEIACKYGGAGSEQSPMEIDDFEDPIDDDPLDEDENNRINLSLSYNVTVSSAICEALAPYIKQMKFGRDKETARLWDVVVQKVADQFPHLSEEQKSKRRIRSLFKDIRKRALQRKADGKPLTEHQEIACMYGGGGTEKNQPEFDMEDPLEDEPLEEGEIRCNSPKPKKLKVSSDLLRHFGSSESPVTSNVKDEDLEEDPENGLDDAPSRMGSAEAAGRWGREDSEENEDDLGSFSSFEPEFRDDTASPNETFTMEKERSAAPSSRFDEDDSNDDSSDSEWRDSPQNAQSSALDDATTSKPTPAIHDAAFEFIIPYAKYLASNASNKTKYYDLIQQSMLKKYPQFEGPRLRTMIQSAWSSHKATALKRYYGKLVLNKRDRMVLRALGHRLDEQHLRIPCEDRQDLPKSPAYNNTWTAAICEAMEPFVTKMKCGKDEETDRLWGLIAQKVAKQFPELQAEKKLKRRLQTIFRNFRTRALARKALGRALTDHQEIACLYGGEGAEKTQLEFAAEDDPMEEDEQGQTRSHSCPRRPSEARQTSPKSHEFMPSLSTAVCEAIEPYVAKMKFGRDKETDRLWDVVLKKVAEKFPNISMTYQSKRRIRSLFHNIRIRAIGKRARGQPLTVHQEIACRYGAEVGEQNQMELDLEDPMDDSLLDEAEMSSNNTHETEIIKVSTDNRYHGPSKAPLIYIVKKKNQPKSRLDSDASDRSQITLNSLVESAKAPAEPAGMLAGKEGEKRQDEPGPSSSLEPECRTDTASLTEANSSQSAKSLPLSQWLKIVDFCQRANQDFYLEGNHLVFTDRSRREKMANDHSPAPSSQFDDDSNDYTCEKVKGEPLDLEALLSFQKTQSSALEEVNYLFGKPLPSRTGPGHQFHNAVFELIIPYAKYLGNKATKRQYYDLIQREVVKRYPEFRSPKLRVNIQASWSRYKLLAEKRYFDKAPLNKRDRMILEALGHPLDDPDPRRPSPTPPKSPAYKNTLSAAICEAIEPFVTKMKFGRDEETDRLWSVVVEKVVEQIPELRGEKRLKRRIQNLFRNIRSRALRKKAMGKVLTEHQEISCRFGGEGAEQNQIEFDLEDPLDDDPLEEDEISYSNSPRTETIKVSSESLRYSGFPKSQSNPKDEDLEEDPANKLDNDALNRIQMSLNALMESAKASAETDGMLATEESEENQDEPGSSSSLEPESRADTASIAEANSSQNAKSLPLSQWLKVVDFCRRTNQDFYVDENHLVFISRSCREEVLRVPMDRVCPE</sequence>
<feature type="compositionally biased region" description="Polar residues" evidence="1">
    <location>
        <begin position="1348"/>
        <end position="1376"/>
    </location>
</feature>
<feature type="region of interest" description="Disordered" evidence="1">
    <location>
        <begin position="1335"/>
        <end position="1388"/>
    </location>
</feature>
<feature type="region of interest" description="Disordered" evidence="1">
    <location>
        <begin position="1062"/>
        <end position="1083"/>
    </location>
</feature>
<feature type="compositionally biased region" description="Acidic residues" evidence="1">
    <location>
        <begin position="451"/>
        <end position="461"/>
    </location>
</feature>
<dbReference type="Proteomes" id="UP000582659">
    <property type="component" value="Unassembled WGS sequence"/>
</dbReference>
<dbReference type="EMBL" id="CAJFDI010000004">
    <property type="protein sequence ID" value="CAD5224625.1"/>
    <property type="molecule type" value="Genomic_DNA"/>
</dbReference>
<feature type="region of interest" description="Disordered" evidence="1">
    <location>
        <begin position="973"/>
        <end position="1023"/>
    </location>
</feature>
<feature type="region of interest" description="Disordered" evidence="1">
    <location>
        <begin position="1212"/>
        <end position="1233"/>
    </location>
</feature>
<organism evidence="2 3">
    <name type="scientific">Bursaphelenchus xylophilus</name>
    <name type="common">Pinewood nematode worm</name>
    <name type="synonym">Aphelenchoides xylophilus</name>
    <dbReference type="NCBI Taxonomy" id="6326"/>
    <lineage>
        <taxon>Eukaryota</taxon>
        <taxon>Metazoa</taxon>
        <taxon>Ecdysozoa</taxon>
        <taxon>Nematoda</taxon>
        <taxon>Chromadorea</taxon>
        <taxon>Rhabditida</taxon>
        <taxon>Tylenchina</taxon>
        <taxon>Tylenchomorpha</taxon>
        <taxon>Aphelenchoidea</taxon>
        <taxon>Aphelenchoididae</taxon>
        <taxon>Bursaphelenchus</taxon>
    </lineage>
</organism>
<feature type="compositionally biased region" description="Polar residues" evidence="1">
    <location>
        <begin position="1012"/>
        <end position="1023"/>
    </location>
</feature>
<proteinExistence type="predicted"/>
<feature type="region of interest" description="Disordered" evidence="1">
    <location>
        <begin position="769"/>
        <end position="803"/>
    </location>
</feature>
<feature type="region of interest" description="Disordered" evidence="1">
    <location>
        <begin position="1408"/>
        <end position="1455"/>
    </location>
</feature>